<evidence type="ECO:0000313" key="1">
    <source>
        <dbReference type="EMBL" id="GGY12771.1"/>
    </source>
</evidence>
<gene>
    <name evidence="1" type="ORF">GCM10011289_15120</name>
</gene>
<reference evidence="1" key="1">
    <citation type="journal article" date="2014" name="Int. J. Syst. Evol. Microbiol.">
        <title>Complete genome sequence of Corynebacterium casei LMG S-19264T (=DSM 44701T), isolated from a smear-ripened cheese.</title>
        <authorList>
            <consortium name="US DOE Joint Genome Institute (JGI-PGF)"/>
            <person name="Walter F."/>
            <person name="Albersmeier A."/>
            <person name="Kalinowski J."/>
            <person name="Ruckert C."/>
        </authorList>
    </citation>
    <scope>NUCLEOTIDE SEQUENCE</scope>
    <source>
        <strain evidence="1">KCTC 32182</strain>
    </source>
</reference>
<dbReference type="EMBL" id="BMYX01000006">
    <property type="protein sequence ID" value="GGY12771.1"/>
    <property type="molecule type" value="Genomic_DNA"/>
</dbReference>
<keyword evidence="2" id="KW-1185">Reference proteome</keyword>
<sequence length="60" mass="5868">MGAGAGAGEADRAGAALAGARLTISMLITDGAVTRLPALGEDIHHTPAACRLMTPVRAAA</sequence>
<reference evidence="1" key="2">
    <citation type="submission" date="2020-09" db="EMBL/GenBank/DDBJ databases">
        <authorList>
            <person name="Sun Q."/>
            <person name="Kim S."/>
        </authorList>
    </citation>
    <scope>NUCLEOTIDE SEQUENCE</scope>
    <source>
        <strain evidence="1">KCTC 32182</strain>
    </source>
</reference>
<dbReference type="AlphaFoldDB" id="A0A918U8T8"/>
<dbReference type="Proteomes" id="UP000645257">
    <property type="component" value="Unassembled WGS sequence"/>
</dbReference>
<accession>A0A918U8T8</accession>
<protein>
    <submittedName>
        <fullName evidence="1">Uncharacterized protein</fullName>
    </submittedName>
</protein>
<evidence type="ECO:0000313" key="2">
    <source>
        <dbReference type="Proteomes" id="UP000645257"/>
    </source>
</evidence>
<comment type="caution">
    <text evidence="1">The sequence shown here is derived from an EMBL/GenBank/DDBJ whole genome shotgun (WGS) entry which is preliminary data.</text>
</comment>
<organism evidence="1 2">
    <name type="scientific">Paludibacterium paludis</name>
    <dbReference type="NCBI Taxonomy" id="1225769"/>
    <lineage>
        <taxon>Bacteria</taxon>
        <taxon>Pseudomonadati</taxon>
        <taxon>Pseudomonadota</taxon>
        <taxon>Betaproteobacteria</taxon>
        <taxon>Neisseriales</taxon>
        <taxon>Chromobacteriaceae</taxon>
        <taxon>Paludibacterium</taxon>
    </lineage>
</organism>
<proteinExistence type="predicted"/>
<name>A0A918U8T8_9NEIS</name>